<dbReference type="PANTHER" id="PTHR30146:SF148">
    <property type="entry name" value="HTH-TYPE TRANSCRIPTIONAL REPRESSOR PURR-RELATED"/>
    <property type="match status" value="1"/>
</dbReference>
<dbReference type="Pfam" id="PF13377">
    <property type="entry name" value="Peripla_BP_3"/>
    <property type="match status" value="1"/>
</dbReference>
<dbReference type="Gene3D" id="1.10.260.40">
    <property type="entry name" value="lambda repressor-like DNA-binding domains"/>
    <property type="match status" value="1"/>
</dbReference>
<evidence type="ECO:0000313" key="7">
    <source>
        <dbReference type="Proteomes" id="UP000632377"/>
    </source>
</evidence>
<sequence length="345" mass="38861">MRKVTMQDLADALKVSRVTVWKVFNDYPGVSEPLRNEIITKALEMGYLKSEQPTSTEQQVNITEKDDPITVSVVVSRPDTSMFWISIIHCIAKQLAKDNINLMYTYLPSKYNDSYTLPAVLSNGTVQGMIVLNVYDIPILQMLNKLRIPKVFLDIVTSIPEDTLTGDLLLLEGHNTIRKITNSIIEKGRTEIGFIGPTDYARTNQDRYEGFLSAMSSNNLPVNSKLCLTGNIGIDTYQEEINQFLSGLHSMPQAFVCVNDFVANLVLQYLNEHKIQVPKDVAITGYDGITEHGDLTNYLTTVQVDLNALGKRLVRQLLYRINDPDSPYEIIYISFDVSFGDSTNF</sequence>
<dbReference type="InterPro" id="IPR028082">
    <property type="entry name" value="Peripla_BP_I"/>
</dbReference>
<evidence type="ECO:0000256" key="4">
    <source>
        <dbReference type="ARBA" id="ARBA00023163"/>
    </source>
</evidence>
<feature type="domain" description="Transcriptional regulator LacI/GalR-like sensor" evidence="5">
    <location>
        <begin position="184"/>
        <end position="343"/>
    </location>
</feature>
<dbReference type="InterPro" id="IPR046335">
    <property type="entry name" value="LacI/GalR-like_sensor"/>
</dbReference>
<dbReference type="CDD" id="cd01392">
    <property type="entry name" value="HTH_LacI"/>
    <property type="match status" value="1"/>
</dbReference>
<evidence type="ECO:0000313" key="6">
    <source>
        <dbReference type="EMBL" id="MBL4936174.1"/>
    </source>
</evidence>
<keyword evidence="7" id="KW-1185">Reference proteome</keyword>
<evidence type="ECO:0000259" key="5">
    <source>
        <dbReference type="Pfam" id="PF13377"/>
    </source>
</evidence>
<dbReference type="GO" id="GO:0003677">
    <property type="term" value="F:DNA binding"/>
    <property type="evidence" value="ECO:0007669"/>
    <property type="project" value="UniProtKB-KW"/>
</dbReference>
<reference evidence="6 7" key="1">
    <citation type="submission" date="2021-01" db="EMBL/GenBank/DDBJ databases">
        <title>Genome public.</title>
        <authorList>
            <person name="Liu C."/>
            <person name="Sun Q."/>
        </authorList>
    </citation>
    <scope>NUCLEOTIDE SEQUENCE [LARGE SCALE GENOMIC DNA]</scope>
    <source>
        <strain evidence="6 7">YIM B02515</strain>
    </source>
</reference>
<name>A0ABS1TA03_9CLOT</name>
<comment type="caution">
    <text evidence="6">The sequence shown here is derived from an EMBL/GenBank/DDBJ whole genome shotgun (WGS) entry which is preliminary data.</text>
</comment>
<organism evidence="6 7">
    <name type="scientific">Clostridium rhizosphaerae</name>
    <dbReference type="NCBI Taxonomy" id="2803861"/>
    <lineage>
        <taxon>Bacteria</taxon>
        <taxon>Bacillati</taxon>
        <taxon>Bacillota</taxon>
        <taxon>Clostridia</taxon>
        <taxon>Eubacteriales</taxon>
        <taxon>Clostridiaceae</taxon>
        <taxon>Clostridium</taxon>
    </lineage>
</organism>
<evidence type="ECO:0000256" key="3">
    <source>
        <dbReference type="ARBA" id="ARBA00023125"/>
    </source>
</evidence>
<dbReference type="Gene3D" id="3.40.50.2300">
    <property type="match status" value="2"/>
</dbReference>
<dbReference type="InterPro" id="IPR000843">
    <property type="entry name" value="HTH_LacI"/>
</dbReference>
<keyword evidence="4" id="KW-0804">Transcription</keyword>
<proteinExistence type="predicted"/>
<protein>
    <submittedName>
        <fullName evidence="6">LacI family DNA-binding transcriptional regulator</fullName>
    </submittedName>
</protein>
<gene>
    <name evidence="6" type="ORF">JK636_10425</name>
</gene>
<dbReference type="PANTHER" id="PTHR30146">
    <property type="entry name" value="LACI-RELATED TRANSCRIPTIONAL REPRESSOR"/>
    <property type="match status" value="1"/>
</dbReference>
<keyword evidence="2" id="KW-0805">Transcription regulation</keyword>
<evidence type="ECO:0000256" key="2">
    <source>
        <dbReference type="ARBA" id="ARBA00023015"/>
    </source>
</evidence>
<evidence type="ECO:0000256" key="1">
    <source>
        <dbReference type="ARBA" id="ARBA00022491"/>
    </source>
</evidence>
<dbReference type="SUPFAM" id="SSF53822">
    <property type="entry name" value="Periplasmic binding protein-like I"/>
    <property type="match status" value="1"/>
</dbReference>
<keyword evidence="1" id="KW-0678">Repressor</keyword>
<accession>A0ABS1TA03</accession>
<dbReference type="RefSeq" id="WP_202748852.1">
    <property type="nucleotide sequence ID" value="NZ_JAESWC010000004.1"/>
</dbReference>
<dbReference type="EMBL" id="JAESWC010000004">
    <property type="protein sequence ID" value="MBL4936174.1"/>
    <property type="molecule type" value="Genomic_DNA"/>
</dbReference>
<keyword evidence="3 6" id="KW-0238">DNA-binding</keyword>
<dbReference type="InterPro" id="IPR010982">
    <property type="entry name" value="Lambda_DNA-bd_dom_sf"/>
</dbReference>
<dbReference type="Proteomes" id="UP000632377">
    <property type="component" value="Unassembled WGS sequence"/>
</dbReference>
<dbReference type="SUPFAM" id="SSF47413">
    <property type="entry name" value="lambda repressor-like DNA-binding domains"/>
    <property type="match status" value="1"/>
</dbReference>